<comment type="caution">
    <text evidence="1">The sequence shown here is derived from an EMBL/GenBank/DDBJ whole genome shotgun (WGS) entry which is preliminary data.</text>
</comment>
<dbReference type="EMBL" id="QRKB01000003">
    <property type="protein sequence ID" value="RHH84508.1"/>
    <property type="molecule type" value="Genomic_DNA"/>
</dbReference>
<sequence>MKVSQFLIFGLSPIDYSKDFTKAFFFGLPNPQNCFVFCFKVDLDLAEIQNHVLLKNASKNGITETIARFRAGKTGM</sequence>
<evidence type="ECO:0000313" key="1">
    <source>
        <dbReference type="EMBL" id="RHH84508.1"/>
    </source>
</evidence>
<reference evidence="1 2" key="1">
    <citation type="submission" date="2018-08" db="EMBL/GenBank/DDBJ databases">
        <title>A genome reference for cultivated species of the human gut microbiota.</title>
        <authorList>
            <person name="Zou Y."/>
            <person name="Xue W."/>
            <person name="Luo G."/>
        </authorList>
    </citation>
    <scope>NUCLEOTIDE SEQUENCE [LARGE SCALE GENOMIC DNA]</scope>
    <source>
        <strain evidence="1 2">AM16-54</strain>
    </source>
</reference>
<evidence type="ECO:0000313" key="2">
    <source>
        <dbReference type="Proteomes" id="UP000284548"/>
    </source>
</evidence>
<dbReference type="Proteomes" id="UP000284548">
    <property type="component" value="Unassembled WGS sequence"/>
</dbReference>
<protein>
    <submittedName>
        <fullName evidence="1">Uncharacterized protein</fullName>
    </submittedName>
</protein>
<organism evidence="1 2">
    <name type="scientific">Segatella copri</name>
    <dbReference type="NCBI Taxonomy" id="165179"/>
    <lineage>
        <taxon>Bacteria</taxon>
        <taxon>Pseudomonadati</taxon>
        <taxon>Bacteroidota</taxon>
        <taxon>Bacteroidia</taxon>
        <taxon>Bacteroidales</taxon>
        <taxon>Prevotellaceae</taxon>
        <taxon>Segatella</taxon>
    </lineage>
</organism>
<dbReference type="AlphaFoldDB" id="A0A3R6GXL3"/>
<proteinExistence type="predicted"/>
<gene>
    <name evidence="1" type="ORF">DW192_02765</name>
</gene>
<name>A0A3R6GXL3_9BACT</name>
<accession>A0A3R6GXL3</accession>